<dbReference type="InterPro" id="IPR004843">
    <property type="entry name" value="Calcineurin-like_PHP"/>
</dbReference>
<keyword evidence="4" id="KW-1185">Reference proteome</keyword>
<feature type="chain" id="PRO_5010330548" description="Calcineurin-like phosphoesterase domain-containing protein" evidence="1">
    <location>
        <begin position="21"/>
        <end position="451"/>
    </location>
</feature>
<dbReference type="AlphaFoldDB" id="A0A1Q9F3I6"/>
<name>A0A1Q9F3I6_SYMMI</name>
<feature type="domain" description="Calcineurin-like phosphoesterase" evidence="2">
    <location>
        <begin position="252"/>
        <end position="325"/>
    </location>
</feature>
<dbReference type="Gene3D" id="3.60.21.10">
    <property type="match status" value="1"/>
</dbReference>
<keyword evidence="1" id="KW-0732">Signal</keyword>
<dbReference type="Proteomes" id="UP000186817">
    <property type="component" value="Unassembled WGS sequence"/>
</dbReference>
<dbReference type="GO" id="GO:0016787">
    <property type="term" value="F:hydrolase activity"/>
    <property type="evidence" value="ECO:0007669"/>
    <property type="project" value="InterPro"/>
</dbReference>
<evidence type="ECO:0000259" key="2">
    <source>
        <dbReference type="Pfam" id="PF00149"/>
    </source>
</evidence>
<protein>
    <recommendedName>
        <fullName evidence="2">Calcineurin-like phosphoesterase domain-containing protein</fullName>
    </recommendedName>
</protein>
<dbReference type="InterPro" id="IPR029052">
    <property type="entry name" value="Metallo-depent_PP-like"/>
</dbReference>
<proteinExistence type="predicted"/>
<gene>
    <name evidence="3" type="ORF">AK812_SmicGene1693</name>
</gene>
<evidence type="ECO:0000313" key="3">
    <source>
        <dbReference type="EMBL" id="OLQ14248.1"/>
    </source>
</evidence>
<dbReference type="PANTHER" id="PTHR36492:SF2">
    <property type="entry name" value="[ACYL-CARRIER-PROTEIN] PHOSPHODIESTERASE PPTH"/>
    <property type="match status" value="1"/>
</dbReference>
<dbReference type="CDD" id="cd00838">
    <property type="entry name" value="MPP_superfamily"/>
    <property type="match status" value="1"/>
</dbReference>
<feature type="signal peptide" evidence="1">
    <location>
        <begin position="1"/>
        <end position="20"/>
    </location>
</feature>
<dbReference type="PANTHER" id="PTHR36492">
    <property type="match status" value="1"/>
</dbReference>
<dbReference type="Pfam" id="PF00149">
    <property type="entry name" value="Metallophos"/>
    <property type="match status" value="1"/>
</dbReference>
<dbReference type="EMBL" id="LSRX01000018">
    <property type="protein sequence ID" value="OLQ14248.1"/>
    <property type="molecule type" value="Genomic_DNA"/>
</dbReference>
<sequence>MMLVMMMMTMMMVFFPGGDDDDDGAFGEGVLVTVLIGAFVRFLLLCGRLIGLQELLGMIEAEGVEMTDAPEKSLGRRADLIFPAKEVTWYPRAVNNFLGTQVLFVLFPYFPVSIQVKGGAVAAIQVEGLRIWDLGDAGAEGRCYLNLVMSRGNEQPQITKVNLLMKRAEVTHQGVPVETLLDAIDCIGFDAELLEAREEAATQRDGVFGKEFVALVWPRVHVPTCSVAMFDFDSLPDATSDAGPAGARRFGVYAVSDIHTDKRENMDVIREWPRRPNDILLLAGDVSNDLDIVRRTFQLVLERFGQVFYCPGNHDLWLHNKDGCKDSLQKFRSLEVLCEELGVRTRPGWADKEESVFIVPLLSWYHAGFDAEPDISDDSLVPVERMMSDYMLCRWPDGLSASNGCDSLARYFDSLNEERAAAIPAKAQPHKSLREEAHGRRVIWLFVAGWC</sequence>
<dbReference type="SUPFAM" id="SSF56300">
    <property type="entry name" value="Metallo-dependent phosphatases"/>
    <property type="match status" value="1"/>
</dbReference>
<evidence type="ECO:0000313" key="4">
    <source>
        <dbReference type="Proteomes" id="UP000186817"/>
    </source>
</evidence>
<organism evidence="3 4">
    <name type="scientific">Symbiodinium microadriaticum</name>
    <name type="common">Dinoflagellate</name>
    <name type="synonym">Zooxanthella microadriatica</name>
    <dbReference type="NCBI Taxonomy" id="2951"/>
    <lineage>
        <taxon>Eukaryota</taxon>
        <taxon>Sar</taxon>
        <taxon>Alveolata</taxon>
        <taxon>Dinophyceae</taxon>
        <taxon>Suessiales</taxon>
        <taxon>Symbiodiniaceae</taxon>
        <taxon>Symbiodinium</taxon>
    </lineage>
</organism>
<dbReference type="InterPro" id="IPR052963">
    <property type="entry name" value="Pantetheine_PDE"/>
</dbReference>
<evidence type="ECO:0000256" key="1">
    <source>
        <dbReference type="SAM" id="SignalP"/>
    </source>
</evidence>
<accession>A0A1Q9F3I6</accession>
<comment type="caution">
    <text evidence="3">The sequence shown here is derived from an EMBL/GenBank/DDBJ whole genome shotgun (WGS) entry which is preliminary data.</text>
</comment>
<reference evidence="3 4" key="1">
    <citation type="submission" date="2016-02" db="EMBL/GenBank/DDBJ databases">
        <title>Genome analysis of coral dinoflagellate symbionts highlights evolutionary adaptations to a symbiotic lifestyle.</title>
        <authorList>
            <person name="Aranda M."/>
            <person name="Li Y."/>
            <person name="Liew Y.J."/>
            <person name="Baumgarten S."/>
            <person name="Simakov O."/>
            <person name="Wilson M."/>
            <person name="Piel J."/>
            <person name="Ashoor H."/>
            <person name="Bougouffa S."/>
            <person name="Bajic V.B."/>
            <person name="Ryu T."/>
            <person name="Ravasi T."/>
            <person name="Bayer T."/>
            <person name="Micklem G."/>
            <person name="Kim H."/>
            <person name="Bhak J."/>
            <person name="Lajeunesse T.C."/>
            <person name="Voolstra C.R."/>
        </authorList>
    </citation>
    <scope>NUCLEOTIDE SEQUENCE [LARGE SCALE GENOMIC DNA]</scope>
    <source>
        <strain evidence="3 4">CCMP2467</strain>
    </source>
</reference>
<dbReference type="OrthoDB" id="413578at2759"/>